<accession>A0A272ESV1</accession>
<feature type="transmembrane region" description="Helical" evidence="1">
    <location>
        <begin position="80"/>
        <end position="101"/>
    </location>
</feature>
<reference evidence="3 4" key="2">
    <citation type="submission" date="2017-07" db="EMBL/GenBank/DDBJ databases">
        <title>Candidatus Dactylopiibacterium carminicum, a nitrogen-fixing symbiont of the cochineal insect Dactylopius coccus and Dactylopius opuntiae (Hemiptera: Coccoidea: Dactylopiidae).</title>
        <authorList>
            <person name="Vera A."/>
        </authorList>
    </citation>
    <scope>NUCLEOTIDE SEQUENCE [LARGE SCALE GENOMIC DNA]</scope>
    <source>
        <strain evidence="3 4">NFDCM</strain>
    </source>
</reference>
<keyword evidence="1" id="KW-0472">Membrane</keyword>
<feature type="transmembrane region" description="Helical" evidence="1">
    <location>
        <begin position="272"/>
        <end position="292"/>
    </location>
</feature>
<keyword evidence="1" id="KW-1133">Transmembrane helix</keyword>
<organism evidence="3 4">
    <name type="scientific">Candidatus Dactylopiibacterium carminicum</name>
    <dbReference type="NCBI Taxonomy" id="857335"/>
    <lineage>
        <taxon>Bacteria</taxon>
        <taxon>Pseudomonadati</taxon>
        <taxon>Pseudomonadota</taxon>
        <taxon>Betaproteobacteria</taxon>
        <taxon>Rhodocyclales</taxon>
        <taxon>Rhodocyclaceae</taxon>
        <taxon>Candidatus Dactylopiibacterium</taxon>
    </lineage>
</organism>
<dbReference type="OrthoDB" id="9775975at2"/>
<keyword evidence="5" id="KW-1185">Reference proteome</keyword>
<feature type="transmembrane region" description="Helical" evidence="1">
    <location>
        <begin position="304"/>
        <end position="331"/>
    </location>
</feature>
<gene>
    <name evidence="2" type="ORF">BGI27_01225</name>
    <name evidence="3" type="ORF">CGU29_08635</name>
</gene>
<dbReference type="PIRSF" id="PIRSF028704">
    <property type="entry name" value="UPC028704"/>
    <property type="match status" value="1"/>
</dbReference>
<feature type="transmembrane region" description="Helical" evidence="1">
    <location>
        <begin position="159"/>
        <end position="182"/>
    </location>
</feature>
<feature type="transmembrane region" description="Helical" evidence="1">
    <location>
        <begin position="202"/>
        <end position="222"/>
    </location>
</feature>
<evidence type="ECO:0000313" key="4">
    <source>
        <dbReference type="Proteomes" id="UP000216107"/>
    </source>
</evidence>
<evidence type="ECO:0000313" key="2">
    <source>
        <dbReference type="EMBL" id="KAF7600750.1"/>
    </source>
</evidence>
<dbReference type="InterPro" id="IPR014550">
    <property type="entry name" value="UCP028704_OpgC"/>
</dbReference>
<dbReference type="RefSeq" id="WP_095523099.1">
    <property type="nucleotide sequence ID" value="NZ_MDUX01000002.1"/>
</dbReference>
<keyword evidence="1" id="KW-0812">Transmembrane</keyword>
<dbReference type="Proteomes" id="UP000623509">
    <property type="component" value="Unassembled WGS sequence"/>
</dbReference>
<name>A0A272ESV1_9RHOO</name>
<dbReference type="EMBL" id="MDUX01000002">
    <property type="protein sequence ID" value="KAF7600750.1"/>
    <property type="molecule type" value="Genomic_DNA"/>
</dbReference>
<comment type="caution">
    <text evidence="3">The sequence shown here is derived from an EMBL/GenBank/DDBJ whole genome shotgun (WGS) entry which is preliminary data.</text>
</comment>
<dbReference type="GO" id="GO:0016746">
    <property type="term" value="F:acyltransferase activity"/>
    <property type="evidence" value="ECO:0007669"/>
    <property type="project" value="UniProtKB-KW"/>
</dbReference>
<evidence type="ECO:0000313" key="3">
    <source>
        <dbReference type="EMBL" id="PAS93182.1"/>
    </source>
</evidence>
<reference evidence="2 5" key="1">
    <citation type="submission" date="2016-08" db="EMBL/GenBank/DDBJ databases">
        <title>Candidatus Dactylopiibacterium carminicum genome sequence.</title>
        <authorList>
            <person name="Ramirez-Puebla S.T."/>
            <person name="Ormeno-Orrillo E."/>
            <person name="Vera-Ponce De Leon A."/>
            <person name="Luis L."/>
            <person name="Sanchez-Flores A."/>
            <person name="Monica R."/>
            <person name="Martinez-Romero E."/>
        </authorList>
    </citation>
    <scope>NUCLEOTIDE SEQUENCE [LARGE SCALE GENOMIC DNA]</scope>
    <source>
        <strain evidence="2">END1</strain>
    </source>
</reference>
<feature type="transmembrane region" description="Helical" evidence="1">
    <location>
        <begin position="343"/>
        <end position="360"/>
    </location>
</feature>
<feature type="transmembrane region" description="Helical" evidence="1">
    <location>
        <begin position="234"/>
        <end position="252"/>
    </location>
</feature>
<sequence>MMRRLWEFDALRGLMLVLMTLTHLPSPLTTPASQPFGYVSAAEGFVLLSAFMAALVYGRKGLRDGAGVMRGALLRRSAKVYLCHLGLMLFAFTLFAGLARYTRQVAATGLLSYYLDAPLTATLAALVLLYTPPLLDILPIYVMFMLISPWLMTWGMRNGWSTILTASVALWFGAQFGLGVWLYETLFQSFGIGVPVSQTGSFALWAWQLLWVIGLWLGAAKAQGQLEVFSIPRSAVRIAWALALAFLSWRHLAGPYPFGMESPLNLLFEKWTLGPLRMINLFALTILIMHHGPALAARIRKPGFLVTLGQSSLTVFCTHLMIVLLALATLGGETEPHDWRVDAPLIALCFAILYGVAWLGQHRQRTRAGAVMPA</sequence>
<dbReference type="PANTHER" id="PTHR38592">
    <property type="entry name" value="BLL4819 PROTEIN"/>
    <property type="match status" value="1"/>
</dbReference>
<dbReference type="EMBL" id="NMRN01000021">
    <property type="protein sequence ID" value="PAS93182.1"/>
    <property type="molecule type" value="Genomic_DNA"/>
</dbReference>
<dbReference type="Proteomes" id="UP000216107">
    <property type="component" value="Unassembled WGS sequence"/>
</dbReference>
<dbReference type="AlphaFoldDB" id="A0A272ESV1"/>
<dbReference type="Pfam" id="PF10129">
    <property type="entry name" value="OpgC_C"/>
    <property type="match status" value="1"/>
</dbReference>
<feature type="transmembrane region" description="Helical" evidence="1">
    <location>
        <begin position="41"/>
        <end position="59"/>
    </location>
</feature>
<dbReference type="PANTHER" id="PTHR38592:SF3">
    <property type="entry name" value="BLL4819 PROTEIN"/>
    <property type="match status" value="1"/>
</dbReference>
<keyword evidence="3" id="KW-0808">Transferase</keyword>
<protein>
    <submittedName>
        <fullName evidence="3">Acyltransferase</fullName>
    </submittedName>
</protein>
<keyword evidence="3" id="KW-0012">Acyltransferase</keyword>
<evidence type="ECO:0000313" key="5">
    <source>
        <dbReference type="Proteomes" id="UP000623509"/>
    </source>
</evidence>
<proteinExistence type="predicted"/>
<feature type="transmembrane region" description="Helical" evidence="1">
    <location>
        <begin position="121"/>
        <end position="147"/>
    </location>
</feature>
<evidence type="ECO:0000256" key="1">
    <source>
        <dbReference type="SAM" id="Phobius"/>
    </source>
</evidence>